<dbReference type="GO" id="GO:0016491">
    <property type="term" value="F:oxidoreductase activity"/>
    <property type="evidence" value="ECO:0007669"/>
    <property type="project" value="UniProtKB-KW"/>
</dbReference>
<dbReference type="RefSeq" id="XP_024334004.1">
    <property type="nucleotide sequence ID" value="XM_024488301.1"/>
</dbReference>
<evidence type="ECO:0000256" key="5">
    <source>
        <dbReference type="PIRSR" id="PIRSR000138-2"/>
    </source>
</evidence>
<evidence type="ECO:0000256" key="3">
    <source>
        <dbReference type="ARBA" id="ARBA00024042"/>
    </source>
</evidence>
<dbReference type="InterPro" id="IPR000262">
    <property type="entry name" value="FMN-dep_DH"/>
</dbReference>
<feature type="domain" description="FMN hydroxy acid dehydrogenase" evidence="6">
    <location>
        <begin position="30"/>
        <end position="433"/>
    </location>
</feature>
<keyword evidence="2" id="KW-0560">Oxidoreductase</keyword>
<evidence type="ECO:0000256" key="4">
    <source>
        <dbReference type="PIRSR" id="PIRSR000138-1"/>
    </source>
</evidence>
<dbReference type="PROSITE" id="PS51349">
    <property type="entry name" value="FMN_HYDROXY_ACID_DH_2"/>
    <property type="match status" value="1"/>
</dbReference>
<dbReference type="InterPro" id="IPR037396">
    <property type="entry name" value="FMN_HAD"/>
</dbReference>
<dbReference type="Pfam" id="PF01070">
    <property type="entry name" value="FMN_dh"/>
    <property type="match status" value="1"/>
</dbReference>
<dbReference type="GO" id="GO:0010181">
    <property type="term" value="F:FMN binding"/>
    <property type="evidence" value="ECO:0007669"/>
    <property type="project" value="InterPro"/>
</dbReference>
<organism evidence="7 8">
    <name type="scientific">Postia placenta MAD-698-R-SB12</name>
    <dbReference type="NCBI Taxonomy" id="670580"/>
    <lineage>
        <taxon>Eukaryota</taxon>
        <taxon>Fungi</taxon>
        <taxon>Dikarya</taxon>
        <taxon>Basidiomycota</taxon>
        <taxon>Agaricomycotina</taxon>
        <taxon>Agaricomycetes</taxon>
        <taxon>Polyporales</taxon>
        <taxon>Adustoporiaceae</taxon>
        <taxon>Rhodonia</taxon>
    </lineage>
</organism>
<dbReference type="InterPro" id="IPR012133">
    <property type="entry name" value="Alpha-hydoxy_acid_DH_FMN"/>
</dbReference>
<dbReference type="PROSITE" id="PS00557">
    <property type="entry name" value="FMN_HYDROXY_ACID_DH_1"/>
    <property type="match status" value="1"/>
</dbReference>
<feature type="binding site" evidence="5">
    <location>
        <position position="297"/>
    </location>
    <ligand>
        <name>FMN</name>
        <dbReference type="ChEBI" id="CHEBI:58210"/>
    </ligand>
</feature>
<feature type="active site" description="Proton acceptor" evidence="4">
    <location>
        <position position="321"/>
    </location>
</feature>
<comment type="cofactor">
    <cofactor evidence="1">
        <name>FMN</name>
        <dbReference type="ChEBI" id="CHEBI:58210"/>
    </cofactor>
</comment>
<dbReference type="GeneID" id="36333250"/>
<evidence type="ECO:0000259" key="6">
    <source>
        <dbReference type="PROSITE" id="PS51349"/>
    </source>
</evidence>
<feature type="binding site" evidence="5">
    <location>
        <position position="160"/>
    </location>
    <ligand>
        <name>FMN</name>
        <dbReference type="ChEBI" id="CHEBI:58210"/>
    </ligand>
</feature>
<evidence type="ECO:0000313" key="7">
    <source>
        <dbReference type="EMBL" id="OSX57210.1"/>
    </source>
</evidence>
<name>A0A1X6MLG9_9APHY</name>
<dbReference type="Gene3D" id="3.20.20.70">
    <property type="entry name" value="Aldolase class I"/>
    <property type="match status" value="1"/>
</dbReference>
<dbReference type="EMBL" id="KZ110609">
    <property type="protein sequence ID" value="OSX57210.1"/>
    <property type="molecule type" value="Genomic_DNA"/>
</dbReference>
<feature type="binding site" evidence="5">
    <location>
        <position position="319"/>
    </location>
    <ligand>
        <name>FMN</name>
        <dbReference type="ChEBI" id="CHEBI:58210"/>
    </ligand>
</feature>
<comment type="similarity">
    <text evidence="3">Belongs to the FMN-dependent alpha-hydroxy acid dehydrogenase family.</text>
</comment>
<accession>A0A1X6MLG9</accession>
<keyword evidence="8" id="KW-1185">Reference proteome</keyword>
<gene>
    <name evidence="7" type="ORF">POSPLADRAFT_1174679</name>
</gene>
<dbReference type="InterPro" id="IPR008259">
    <property type="entry name" value="FMN_hydac_DH_AS"/>
</dbReference>
<sequence>MSLNLESAVVPKARWSAWMKESYANRAPPVLGTVNIQELEDRAREKLKNREDAFMYVCGSAGTNSTTANNRNEFQRWKIIPRMLYDATNRSVETTIFGVKYSSPLFVAPVGVQGIVHPDGELATAGAAGALGVPYIMSTASTRSIEAVGKANGSGPRWYQLYWPTSNDITISILNRAKKSGFTALVITLDTMLLGWRPHDIPTSYLPFFHGVGAQVGLTDPAYMAKFGLEPYPEDDHPPHPYDPVRLEELIQRGDKDAAQRAMLGKNWIGETTSGTFRKWEELAFLKQHWDGPLVLKGIMRPQDAELAIDYGVDGIVVSNHGGRQVDGCISSLYALSQIMKSPKVRAAQASGKFTILFDSGIRTGSDIIKAVALGAQGVLYGRPFMYALALKGREGVEDQLRAILADLEVSLGLAGYSSLDEIFGKADEILVRD</sequence>
<dbReference type="PIRSF" id="PIRSF000138">
    <property type="entry name" value="Al-hdrx_acd_dh"/>
    <property type="match status" value="1"/>
</dbReference>
<dbReference type="Proteomes" id="UP000194127">
    <property type="component" value="Unassembled WGS sequence"/>
</dbReference>
<dbReference type="STRING" id="670580.A0A1X6MLG9"/>
<dbReference type="OrthoDB" id="25826at2759"/>
<feature type="binding site" evidence="5">
    <location>
        <begin position="382"/>
        <end position="383"/>
    </location>
    <ligand>
        <name>FMN</name>
        <dbReference type="ChEBI" id="CHEBI:58210"/>
    </ligand>
</feature>
<reference evidence="7 8" key="1">
    <citation type="submission" date="2017-04" db="EMBL/GenBank/DDBJ databases">
        <title>Genome Sequence of the Model Brown-Rot Fungus Postia placenta SB12.</title>
        <authorList>
            <consortium name="DOE Joint Genome Institute"/>
            <person name="Gaskell J."/>
            <person name="Kersten P."/>
            <person name="Larrondo L.F."/>
            <person name="Canessa P."/>
            <person name="Martinez D."/>
            <person name="Hibbett D."/>
            <person name="Schmoll M."/>
            <person name="Kubicek C.P."/>
            <person name="Martinez A.T."/>
            <person name="Yadav J."/>
            <person name="Master E."/>
            <person name="Magnuson J.K."/>
            <person name="James T."/>
            <person name="Yaver D."/>
            <person name="Berka R."/>
            <person name="Labutti K."/>
            <person name="Lipzen A."/>
            <person name="Aerts A."/>
            <person name="Barry K."/>
            <person name="Henrissat B."/>
            <person name="Blanchette R."/>
            <person name="Grigoriev I."/>
            <person name="Cullen D."/>
        </authorList>
    </citation>
    <scope>NUCLEOTIDE SEQUENCE [LARGE SCALE GENOMIC DNA]</scope>
    <source>
        <strain evidence="7 8">MAD-698-R-SB12</strain>
    </source>
</reference>
<dbReference type="SUPFAM" id="SSF51395">
    <property type="entry name" value="FMN-linked oxidoreductases"/>
    <property type="match status" value="1"/>
</dbReference>
<dbReference type="InterPro" id="IPR013785">
    <property type="entry name" value="Aldolase_TIM"/>
</dbReference>
<feature type="binding site" evidence="5">
    <location>
        <position position="324"/>
    </location>
    <ligand>
        <name>glyoxylate</name>
        <dbReference type="ChEBI" id="CHEBI:36655"/>
    </ligand>
</feature>
<keyword evidence="5" id="KW-0285">Flavoprotein</keyword>
<feature type="binding site" evidence="5">
    <location>
        <position position="321"/>
    </location>
    <ligand>
        <name>glyoxylate</name>
        <dbReference type="ChEBI" id="CHEBI:36655"/>
    </ligand>
</feature>
<feature type="binding site" evidence="5">
    <location>
        <begin position="359"/>
        <end position="363"/>
    </location>
    <ligand>
        <name>FMN</name>
        <dbReference type="ChEBI" id="CHEBI:58210"/>
    </ligand>
</feature>
<proteinExistence type="inferred from homology"/>
<protein>
    <recommendedName>
        <fullName evidence="6">FMN hydroxy acid dehydrogenase domain-containing protein</fullName>
    </recommendedName>
</protein>
<dbReference type="AlphaFoldDB" id="A0A1X6MLG9"/>
<feature type="binding site" evidence="5">
    <location>
        <position position="138"/>
    </location>
    <ligand>
        <name>FMN</name>
        <dbReference type="ChEBI" id="CHEBI:58210"/>
    </ligand>
</feature>
<dbReference type="PANTHER" id="PTHR10578:SF143">
    <property type="entry name" value="FMN-DEPENDENT ALPHA-HYDROXY ACID DEHYDROGENASE PB1A11.03"/>
    <property type="match status" value="1"/>
</dbReference>
<feature type="binding site" evidence="5">
    <location>
        <position position="162"/>
    </location>
    <ligand>
        <name>glyoxylate</name>
        <dbReference type="ChEBI" id="CHEBI:36655"/>
    </ligand>
</feature>
<keyword evidence="5" id="KW-0288">FMN</keyword>
<feature type="binding site" evidence="5">
    <location>
        <position position="56"/>
    </location>
    <ligand>
        <name>glyoxylate</name>
        <dbReference type="ChEBI" id="CHEBI:36655"/>
    </ligand>
</feature>
<evidence type="ECO:0000256" key="1">
    <source>
        <dbReference type="ARBA" id="ARBA00001917"/>
    </source>
</evidence>
<dbReference type="PANTHER" id="PTHR10578">
    <property type="entry name" value="S -2-HYDROXY-ACID OXIDASE-RELATED"/>
    <property type="match status" value="1"/>
</dbReference>
<evidence type="ECO:0000313" key="8">
    <source>
        <dbReference type="Proteomes" id="UP000194127"/>
    </source>
</evidence>
<feature type="binding site" evidence="5">
    <location>
        <position position="197"/>
    </location>
    <ligand>
        <name>glyoxylate</name>
        <dbReference type="ChEBI" id="CHEBI:36655"/>
    </ligand>
</feature>
<feature type="binding site" evidence="5">
    <location>
        <begin position="109"/>
        <end position="111"/>
    </location>
    <ligand>
        <name>FMN</name>
        <dbReference type="ChEBI" id="CHEBI:58210"/>
    </ligand>
</feature>
<feature type="binding site" evidence="5">
    <location>
        <position position="188"/>
    </location>
    <ligand>
        <name>FMN</name>
        <dbReference type="ChEBI" id="CHEBI:58210"/>
    </ligand>
</feature>
<evidence type="ECO:0000256" key="2">
    <source>
        <dbReference type="ARBA" id="ARBA00023002"/>
    </source>
</evidence>